<reference evidence="1 2" key="1">
    <citation type="journal article" date="2015" name="Nature">
        <title>rRNA introns, odd ribosomes, and small enigmatic genomes across a large radiation of phyla.</title>
        <authorList>
            <person name="Brown C.T."/>
            <person name="Hug L.A."/>
            <person name="Thomas B.C."/>
            <person name="Sharon I."/>
            <person name="Castelle C.J."/>
            <person name="Singh A."/>
            <person name="Wilkins M.J."/>
            <person name="Williams K.H."/>
            <person name="Banfield J.F."/>
        </authorList>
    </citation>
    <scope>NUCLEOTIDE SEQUENCE [LARGE SCALE GENOMIC DNA]</scope>
</reference>
<dbReference type="Proteomes" id="UP000033999">
    <property type="component" value="Unassembled WGS sequence"/>
</dbReference>
<sequence length="134" mass="16205">MKVNYLFFFFFATFFFAFFFAIIEPPPFLNASAHCAGAEYKFFFVSRSREKFFLEFFYTTSMYVKNSRPVYSIEHIARLWNRFVKKLYTGSVREHTFAANNFFRTYPRVRLRCSRNYLRLIFTRFPVPLQGSGF</sequence>
<dbReference type="AlphaFoldDB" id="A0A0G1MFJ0"/>
<accession>A0A0G1MFJ0</accession>
<proteinExistence type="predicted"/>
<organism evidence="1 2">
    <name type="scientific">Candidatus Magasanikbacteria bacterium GW2011_GWA2_45_39</name>
    <dbReference type="NCBI Taxonomy" id="1619041"/>
    <lineage>
        <taxon>Bacteria</taxon>
        <taxon>Candidatus Magasanikiibacteriota</taxon>
    </lineage>
</organism>
<name>A0A0G1MFJ0_9BACT</name>
<evidence type="ECO:0000313" key="1">
    <source>
        <dbReference type="EMBL" id="KKU06872.1"/>
    </source>
</evidence>
<dbReference type="EMBL" id="LCKX01000020">
    <property type="protein sequence ID" value="KKU06872.1"/>
    <property type="molecule type" value="Genomic_DNA"/>
</dbReference>
<evidence type="ECO:0000313" key="2">
    <source>
        <dbReference type="Proteomes" id="UP000033999"/>
    </source>
</evidence>
<comment type="caution">
    <text evidence="1">The sequence shown here is derived from an EMBL/GenBank/DDBJ whole genome shotgun (WGS) entry which is preliminary data.</text>
</comment>
<protein>
    <submittedName>
        <fullName evidence="1">Uncharacterized protein</fullName>
    </submittedName>
</protein>
<gene>
    <name evidence="1" type="ORF">UX10_C0020G0005</name>
</gene>